<comment type="caution">
    <text evidence="3">The sequence shown here is derived from an EMBL/GenBank/DDBJ whole genome shotgun (WGS) entry which is preliminary data.</text>
</comment>
<organism evidence="3 4">
    <name type="scientific">Streptomyces kunmingensis</name>
    <dbReference type="NCBI Taxonomy" id="68225"/>
    <lineage>
        <taxon>Bacteria</taxon>
        <taxon>Bacillati</taxon>
        <taxon>Actinomycetota</taxon>
        <taxon>Actinomycetes</taxon>
        <taxon>Kitasatosporales</taxon>
        <taxon>Streptomycetaceae</taxon>
        <taxon>Streptomyces</taxon>
    </lineage>
</organism>
<accession>A0ABU6C7U8</accession>
<sequence length="111" mass="12613">MSTEQDVESGLRQMEGYLLWTSKLDETRAQAEGFTQRLPWLTTAQREEVERVFTEERLAFHQAALVQLAERARELRGEYNERYARLKARCLGVCAGGVGAAVGVFSYVAQR</sequence>
<keyword evidence="4" id="KW-1185">Reference proteome</keyword>
<feature type="coiled-coil region" evidence="1">
    <location>
        <begin position="58"/>
        <end position="89"/>
    </location>
</feature>
<evidence type="ECO:0000256" key="1">
    <source>
        <dbReference type="SAM" id="Coils"/>
    </source>
</evidence>
<keyword evidence="2" id="KW-1133">Transmembrane helix</keyword>
<evidence type="ECO:0008006" key="5">
    <source>
        <dbReference type="Google" id="ProtNLM"/>
    </source>
</evidence>
<name>A0ABU6C7U8_9ACTN</name>
<dbReference type="RefSeq" id="WP_324767947.1">
    <property type="nucleotide sequence ID" value="NZ_BAAATS010000005.1"/>
</dbReference>
<gene>
    <name evidence="3" type="ORF">OKJ48_11135</name>
</gene>
<reference evidence="3 4" key="1">
    <citation type="submission" date="2022-10" db="EMBL/GenBank/DDBJ databases">
        <authorList>
            <person name="Xie J."/>
            <person name="Shen N."/>
        </authorList>
    </citation>
    <scope>NUCLEOTIDE SEQUENCE [LARGE SCALE GENOMIC DNA]</scope>
    <source>
        <strain evidence="3 4">DSM 41681</strain>
    </source>
</reference>
<evidence type="ECO:0000313" key="4">
    <source>
        <dbReference type="Proteomes" id="UP001352223"/>
    </source>
</evidence>
<keyword evidence="1" id="KW-0175">Coiled coil</keyword>
<dbReference type="Proteomes" id="UP001352223">
    <property type="component" value="Unassembled WGS sequence"/>
</dbReference>
<keyword evidence="2" id="KW-0472">Membrane</keyword>
<proteinExistence type="predicted"/>
<feature type="transmembrane region" description="Helical" evidence="2">
    <location>
        <begin position="90"/>
        <end position="109"/>
    </location>
</feature>
<protein>
    <recommendedName>
        <fullName evidence="5">Cytochrome C oxidase subunit I</fullName>
    </recommendedName>
</protein>
<evidence type="ECO:0000256" key="2">
    <source>
        <dbReference type="SAM" id="Phobius"/>
    </source>
</evidence>
<keyword evidence="2" id="KW-0812">Transmembrane</keyword>
<evidence type="ECO:0000313" key="3">
    <source>
        <dbReference type="EMBL" id="MEB3960791.1"/>
    </source>
</evidence>
<dbReference type="EMBL" id="JAOZYB010000065">
    <property type="protein sequence ID" value="MEB3960791.1"/>
    <property type="molecule type" value="Genomic_DNA"/>
</dbReference>